<dbReference type="Pfam" id="PF00290">
    <property type="entry name" value="Trp_syntA"/>
    <property type="match status" value="1"/>
</dbReference>
<evidence type="ECO:0000313" key="11">
    <source>
        <dbReference type="EMBL" id="BBD77478.1"/>
    </source>
</evidence>
<accession>A0A2Z6DYR2</accession>
<dbReference type="InterPro" id="IPR011060">
    <property type="entry name" value="RibuloseP-bd_barrel"/>
</dbReference>
<gene>
    <name evidence="9 11" type="primary">trpA</name>
    <name evidence="11" type="ORF">HPTL_1214</name>
</gene>
<dbReference type="SUPFAM" id="SSF51366">
    <property type="entry name" value="Ribulose-phoshate binding barrel"/>
    <property type="match status" value="1"/>
</dbReference>
<keyword evidence="5 9" id="KW-0822">Tryptophan biosynthesis</keyword>
<dbReference type="AlphaFoldDB" id="A0A2Z6DYR2"/>
<dbReference type="RefSeq" id="WP_119335210.1">
    <property type="nucleotide sequence ID" value="NZ_AP018558.1"/>
</dbReference>
<dbReference type="NCBIfam" id="TIGR00262">
    <property type="entry name" value="trpA"/>
    <property type="match status" value="1"/>
</dbReference>
<evidence type="ECO:0000256" key="7">
    <source>
        <dbReference type="ARBA" id="ARBA00023239"/>
    </source>
</evidence>
<evidence type="ECO:0000256" key="6">
    <source>
        <dbReference type="ARBA" id="ARBA00023141"/>
    </source>
</evidence>
<dbReference type="UniPathway" id="UPA00035">
    <property type="reaction ID" value="UER00044"/>
</dbReference>
<comment type="function">
    <text evidence="1 9">The alpha subunit is responsible for the aldol cleavage of indoleglycerol phosphate to indole and glyceraldehyde 3-phosphate.</text>
</comment>
<evidence type="ECO:0000313" key="12">
    <source>
        <dbReference type="Proteomes" id="UP000262004"/>
    </source>
</evidence>
<dbReference type="InterPro" id="IPR018204">
    <property type="entry name" value="Trp_synthase_alpha_AS"/>
</dbReference>
<evidence type="ECO:0000256" key="10">
    <source>
        <dbReference type="RuleBase" id="RU003662"/>
    </source>
</evidence>
<evidence type="ECO:0000256" key="8">
    <source>
        <dbReference type="ARBA" id="ARBA00049047"/>
    </source>
</evidence>
<feature type="active site" description="Proton acceptor" evidence="9">
    <location>
        <position position="64"/>
    </location>
</feature>
<dbReference type="HAMAP" id="MF_00131">
    <property type="entry name" value="Trp_synth_alpha"/>
    <property type="match status" value="1"/>
</dbReference>
<comment type="catalytic activity">
    <reaction evidence="8 9">
        <text>(1S,2R)-1-C-(indol-3-yl)glycerol 3-phosphate + L-serine = D-glyceraldehyde 3-phosphate + L-tryptophan + H2O</text>
        <dbReference type="Rhea" id="RHEA:10532"/>
        <dbReference type="ChEBI" id="CHEBI:15377"/>
        <dbReference type="ChEBI" id="CHEBI:33384"/>
        <dbReference type="ChEBI" id="CHEBI:57912"/>
        <dbReference type="ChEBI" id="CHEBI:58866"/>
        <dbReference type="ChEBI" id="CHEBI:59776"/>
        <dbReference type="EC" id="4.2.1.20"/>
    </reaction>
</comment>
<organism evidence="11 12">
    <name type="scientific">Hydrogenophilus thermoluteolus</name>
    <name type="common">Pseudomonas hydrogenothermophila</name>
    <dbReference type="NCBI Taxonomy" id="297"/>
    <lineage>
        <taxon>Bacteria</taxon>
        <taxon>Pseudomonadati</taxon>
        <taxon>Pseudomonadota</taxon>
        <taxon>Hydrogenophilia</taxon>
        <taxon>Hydrogenophilales</taxon>
        <taxon>Hydrogenophilaceae</taxon>
        <taxon>Hydrogenophilus</taxon>
    </lineage>
</organism>
<dbReference type="PANTHER" id="PTHR43406:SF1">
    <property type="entry name" value="TRYPTOPHAN SYNTHASE ALPHA CHAIN, CHLOROPLASTIC"/>
    <property type="match status" value="1"/>
</dbReference>
<dbReference type="OrthoDB" id="9804578at2"/>
<evidence type="ECO:0000256" key="4">
    <source>
        <dbReference type="ARBA" id="ARBA00022605"/>
    </source>
</evidence>
<keyword evidence="12" id="KW-1185">Reference proteome</keyword>
<keyword evidence="7 9" id="KW-0456">Lyase</keyword>
<evidence type="ECO:0000256" key="2">
    <source>
        <dbReference type="ARBA" id="ARBA00004733"/>
    </source>
</evidence>
<comment type="similarity">
    <text evidence="9 10">Belongs to the TrpA family.</text>
</comment>
<dbReference type="EMBL" id="AP018558">
    <property type="protein sequence ID" value="BBD77478.1"/>
    <property type="molecule type" value="Genomic_DNA"/>
</dbReference>
<evidence type="ECO:0000256" key="9">
    <source>
        <dbReference type="HAMAP-Rule" id="MF_00131"/>
    </source>
</evidence>
<proteinExistence type="inferred from homology"/>
<evidence type="ECO:0000256" key="3">
    <source>
        <dbReference type="ARBA" id="ARBA00011270"/>
    </source>
</evidence>
<dbReference type="Gene3D" id="3.20.20.70">
    <property type="entry name" value="Aldolase class I"/>
    <property type="match status" value="1"/>
</dbReference>
<sequence>MNAASNRIDTRFARLASEQRKALIPFVTAGFPTPEVTVPLMHAMVAAGADLIELGVPFSDPMADGPTIQRASEQALANGQTLAKTLAMVEAFRAQDRETPVVLMGYLNPIEAMGWTRFVSEAARVGVDGVLTVDLPPQEAHEPARLLQAAGIAPIFLLAPTSPETRARVVGELGRGYVYYVSLTGVTGAGHLDVAAVTERLEALRQWVTLPIAVGFGVKDAQSAQAIAKVADAVVVGSRLIEAIDADPANAIAAVSELLTTLRAAVDTVAATAEPRGSEKGNE</sequence>
<dbReference type="FunFam" id="3.20.20.70:FF:000037">
    <property type="entry name" value="Tryptophan synthase alpha chain"/>
    <property type="match status" value="1"/>
</dbReference>
<dbReference type="PROSITE" id="PS00167">
    <property type="entry name" value="TRP_SYNTHASE_ALPHA"/>
    <property type="match status" value="1"/>
</dbReference>
<reference evidence="11 12" key="1">
    <citation type="submission" date="2018-04" db="EMBL/GenBank/DDBJ databases">
        <title>Complete genome sequence of Hydrogenophilus thermoluteolus TH-1.</title>
        <authorList>
            <person name="Arai H."/>
        </authorList>
    </citation>
    <scope>NUCLEOTIDE SEQUENCE [LARGE SCALE GENOMIC DNA]</scope>
    <source>
        <strain evidence="11 12">TH-1</strain>
    </source>
</reference>
<dbReference type="Proteomes" id="UP000262004">
    <property type="component" value="Chromosome"/>
</dbReference>
<feature type="active site" description="Proton acceptor" evidence="9">
    <location>
        <position position="53"/>
    </location>
</feature>
<name>A0A2Z6DYR2_HYDTE</name>
<comment type="pathway">
    <text evidence="2 9">Amino-acid biosynthesis; L-tryptophan biosynthesis; L-tryptophan from chorismate: step 5/5.</text>
</comment>
<keyword evidence="4 9" id="KW-0028">Amino-acid biosynthesis</keyword>
<dbReference type="GO" id="GO:0004834">
    <property type="term" value="F:tryptophan synthase activity"/>
    <property type="evidence" value="ECO:0007669"/>
    <property type="project" value="UniProtKB-UniRule"/>
</dbReference>
<dbReference type="InterPro" id="IPR002028">
    <property type="entry name" value="Trp_synthase_suA"/>
</dbReference>
<dbReference type="PANTHER" id="PTHR43406">
    <property type="entry name" value="TRYPTOPHAN SYNTHASE, ALPHA CHAIN"/>
    <property type="match status" value="1"/>
</dbReference>
<evidence type="ECO:0000256" key="1">
    <source>
        <dbReference type="ARBA" id="ARBA00003365"/>
    </source>
</evidence>
<comment type="subunit">
    <text evidence="3 9">Tetramer of two alpha and two beta chains.</text>
</comment>
<dbReference type="GO" id="GO:0005829">
    <property type="term" value="C:cytosol"/>
    <property type="evidence" value="ECO:0007669"/>
    <property type="project" value="TreeGrafter"/>
</dbReference>
<dbReference type="CDD" id="cd04724">
    <property type="entry name" value="Tryptophan_synthase_alpha"/>
    <property type="match status" value="1"/>
</dbReference>
<dbReference type="InterPro" id="IPR013785">
    <property type="entry name" value="Aldolase_TIM"/>
</dbReference>
<dbReference type="EC" id="4.2.1.20" evidence="9"/>
<dbReference type="KEGG" id="htl:HPTL_1214"/>
<protein>
    <recommendedName>
        <fullName evidence="9">Tryptophan synthase alpha chain</fullName>
        <ecNumber evidence="9">4.2.1.20</ecNumber>
    </recommendedName>
</protein>
<keyword evidence="6 9" id="KW-0057">Aromatic amino acid biosynthesis</keyword>
<evidence type="ECO:0000256" key="5">
    <source>
        <dbReference type="ARBA" id="ARBA00022822"/>
    </source>
</evidence>